<reference evidence="3 4" key="1">
    <citation type="submission" date="2024-03" db="EMBL/GenBank/DDBJ databases">
        <title>Novel species of the genus Variovorax.</title>
        <authorList>
            <person name="Liu Q."/>
            <person name="Xin Y.-H."/>
        </authorList>
    </citation>
    <scope>NUCLEOTIDE SEQUENCE [LARGE SCALE GENOMIC DNA]</scope>
    <source>
        <strain evidence="3 4">KACC 18901</strain>
    </source>
</reference>
<protein>
    <submittedName>
        <fullName evidence="3">Enoyl-CoA hydratase/isomerase family protein</fullName>
    </submittedName>
</protein>
<keyword evidence="4" id="KW-1185">Reference proteome</keyword>
<organism evidence="3 4">
    <name type="scientific">Variovorax robiniae</name>
    <dbReference type="NCBI Taxonomy" id="1836199"/>
    <lineage>
        <taxon>Bacteria</taxon>
        <taxon>Pseudomonadati</taxon>
        <taxon>Pseudomonadota</taxon>
        <taxon>Betaproteobacteria</taxon>
        <taxon>Burkholderiales</taxon>
        <taxon>Comamonadaceae</taxon>
        <taxon>Variovorax</taxon>
    </lineage>
</organism>
<dbReference type="InterPro" id="IPR001753">
    <property type="entry name" value="Enoyl-CoA_hydra/iso"/>
</dbReference>
<dbReference type="InterPro" id="IPR014748">
    <property type="entry name" value="Enoyl-CoA_hydra_C"/>
</dbReference>
<dbReference type="Gene3D" id="3.90.226.10">
    <property type="entry name" value="2-enoyl-CoA Hydratase, Chain A, domain 1"/>
    <property type="match status" value="1"/>
</dbReference>
<dbReference type="InterPro" id="IPR029045">
    <property type="entry name" value="ClpP/crotonase-like_dom_sf"/>
</dbReference>
<gene>
    <name evidence="3" type="ORF">WKW79_29795</name>
</gene>
<dbReference type="PANTHER" id="PTHR43802">
    <property type="entry name" value="ENOYL-COA HYDRATASE"/>
    <property type="match status" value="1"/>
</dbReference>
<dbReference type="Gene3D" id="1.10.12.10">
    <property type="entry name" value="Lyase 2-enoyl-coa Hydratase, Chain A, domain 2"/>
    <property type="match status" value="1"/>
</dbReference>
<evidence type="ECO:0000313" key="3">
    <source>
        <dbReference type="EMBL" id="MEJ8858799.1"/>
    </source>
</evidence>
<comment type="similarity">
    <text evidence="1 2">Belongs to the enoyl-CoA hydratase/isomerase family.</text>
</comment>
<sequence>MSTEHVRPMCEEVLIYEKVGKTAVITLNRPKYKNALDDSLRAAMPAAIRAARQDASVASVVLTGAGGSFCSGAHLSNAGEGAEKPFAVRDLLLDAHRWFAELADLEKPVISAVDGFAVGAGFSLALAADFVIASERAKFAASFARVGFVPDLSLLHVLPRLVGLARAKEIAFSARDIPAEEALQMGLVQAVVPPERLLDTALAFARRFDDAPTHVLGLAKNILNRAFESDRYGLAQWEAALQGILAGSNYHANALERFLSREAPAYGGAPRFDASAQ</sequence>
<evidence type="ECO:0000313" key="4">
    <source>
        <dbReference type="Proteomes" id="UP001367030"/>
    </source>
</evidence>
<proteinExistence type="inferred from homology"/>
<evidence type="ECO:0000256" key="2">
    <source>
        <dbReference type="RuleBase" id="RU003707"/>
    </source>
</evidence>
<name>A0ABU8XIF8_9BURK</name>
<dbReference type="SUPFAM" id="SSF52096">
    <property type="entry name" value="ClpP/crotonase"/>
    <property type="match status" value="1"/>
</dbReference>
<dbReference type="EMBL" id="JBBKZS010000020">
    <property type="protein sequence ID" value="MEJ8858799.1"/>
    <property type="molecule type" value="Genomic_DNA"/>
</dbReference>
<dbReference type="CDD" id="cd06558">
    <property type="entry name" value="crotonase-like"/>
    <property type="match status" value="1"/>
</dbReference>
<dbReference type="PANTHER" id="PTHR43802:SF1">
    <property type="entry name" value="IP11341P-RELATED"/>
    <property type="match status" value="1"/>
</dbReference>
<dbReference type="Pfam" id="PF00378">
    <property type="entry name" value="ECH_1"/>
    <property type="match status" value="1"/>
</dbReference>
<accession>A0ABU8XIF8</accession>
<dbReference type="Proteomes" id="UP001367030">
    <property type="component" value="Unassembled WGS sequence"/>
</dbReference>
<comment type="caution">
    <text evidence="3">The sequence shown here is derived from an EMBL/GenBank/DDBJ whole genome shotgun (WGS) entry which is preliminary data.</text>
</comment>
<dbReference type="PROSITE" id="PS00166">
    <property type="entry name" value="ENOYL_COA_HYDRATASE"/>
    <property type="match status" value="1"/>
</dbReference>
<evidence type="ECO:0000256" key="1">
    <source>
        <dbReference type="ARBA" id="ARBA00005254"/>
    </source>
</evidence>
<dbReference type="InterPro" id="IPR018376">
    <property type="entry name" value="Enoyl-CoA_hyd/isom_CS"/>
</dbReference>